<evidence type="ECO:0000259" key="1">
    <source>
        <dbReference type="Pfam" id="PF00485"/>
    </source>
</evidence>
<dbReference type="AlphaFoldDB" id="A0A147DAW2"/>
<dbReference type="SUPFAM" id="SSF52540">
    <property type="entry name" value="P-loop containing nucleoside triphosphate hydrolases"/>
    <property type="match status" value="1"/>
</dbReference>
<dbReference type="EMBL" id="LDQA01000006">
    <property type="protein sequence ID" value="KTR08123.1"/>
    <property type="molecule type" value="Genomic_DNA"/>
</dbReference>
<reference evidence="4 5" key="1">
    <citation type="journal article" date="2016" name="Front. Microbiol.">
        <title>Genomic Resource of Rice Seed Associated Bacteria.</title>
        <authorList>
            <person name="Midha S."/>
            <person name="Bansal K."/>
            <person name="Sharma S."/>
            <person name="Kumar N."/>
            <person name="Patil P.P."/>
            <person name="Chaudhry V."/>
            <person name="Patil P.B."/>
        </authorList>
    </citation>
    <scope>NUCLEOTIDE SEQUENCE [LARGE SCALE GENOMIC DNA]</scope>
    <source>
        <strain evidence="2 4">NS226</strain>
        <strain evidence="3 5">NS365</strain>
    </source>
</reference>
<evidence type="ECO:0000313" key="2">
    <source>
        <dbReference type="EMBL" id="KTQ98682.1"/>
    </source>
</evidence>
<dbReference type="GO" id="GO:0005524">
    <property type="term" value="F:ATP binding"/>
    <property type="evidence" value="ECO:0007669"/>
    <property type="project" value="InterPro"/>
</dbReference>
<name>A0A147DAW2_9HYPH</name>
<dbReference type="STRING" id="401562.NS365_01845"/>
<dbReference type="Gene3D" id="3.40.50.300">
    <property type="entry name" value="P-loop containing nucleotide triphosphate hydrolases"/>
    <property type="match status" value="1"/>
</dbReference>
<protein>
    <submittedName>
        <fullName evidence="2">Nucleoside triphosphate hydrolase</fullName>
    </submittedName>
</protein>
<dbReference type="Proteomes" id="UP000078529">
    <property type="component" value="Unassembled WGS sequence"/>
</dbReference>
<gene>
    <name evidence="2" type="ORF">NS226_00255</name>
    <name evidence="3" type="ORF">NS365_01845</name>
</gene>
<keyword evidence="2" id="KW-0378">Hydrolase</keyword>
<proteinExistence type="predicted"/>
<dbReference type="PATRIC" id="fig|401562.3.peg.59"/>
<dbReference type="OrthoDB" id="3192509at2"/>
<dbReference type="Pfam" id="PF00485">
    <property type="entry name" value="PRK"/>
    <property type="match status" value="1"/>
</dbReference>
<feature type="domain" description="Phosphoribulokinase/uridine kinase" evidence="1">
    <location>
        <begin position="24"/>
        <end position="163"/>
    </location>
</feature>
<dbReference type="InterPro" id="IPR027417">
    <property type="entry name" value="P-loop_NTPase"/>
</dbReference>
<dbReference type="Proteomes" id="UP000078272">
    <property type="component" value="Unassembled WGS sequence"/>
</dbReference>
<sequence>MTERSTLAALTDALLSEEGERRRIVAIAGSPGSGKSTTAESLKERLNARRPGVADILPMDGYHFDDMVLNARGHRPRKGAPHTFDLDGFRAMLERLRRDEKREVAVPVFDRSIEIARAGARIINPDVRVILAEGNYLLLDEPGWRELGELFDLTVMIEAGEDTLVERLTQRWLGFNYGPEALLEKLEGNDLPNMRLVLSKSRPADIAIRSDGGEA</sequence>
<evidence type="ECO:0000313" key="4">
    <source>
        <dbReference type="Proteomes" id="UP000078272"/>
    </source>
</evidence>
<dbReference type="NCBIfam" id="NF006746">
    <property type="entry name" value="PRK09270.1-5"/>
    <property type="match status" value="1"/>
</dbReference>
<evidence type="ECO:0000313" key="5">
    <source>
        <dbReference type="Proteomes" id="UP000078529"/>
    </source>
</evidence>
<keyword evidence="5" id="KW-1185">Reference proteome</keyword>
<dbReference type="InterPro" id="IPR006083">
    <property type="entry name" value="PRK/URK"/>
</dbReference>
<evidence type="ECO:0000313" key="3">
    <source>
        <dbReference type="EMBL" id="KTR08123.1"/>
    </source>
</evidence>
<dbReference type="PANTHER" id="PTHR10285">
    <property type="entry name" value="URIDINE KINASE"/>
    <property type="match status" value="1"/>
</dbReference>
<organism evidence="2 4">
    <name type="scientific">Aureimonas ureilytica</name>
    <dbReference type="NCBI Taxonomy" id="401562"/>
    <lineage>
        <taxon>Bacteria</taxon>
        <taxon>Pseudomonadati</taxon>
        <taxon>Pseudomonadota</taxon>
        <taxon>Alphaproteobacteria</taxon>
        <taxon>Hyphomicrobiales</taxon>
        <taxon>Aurantimonadaceae</taxon>
        <taxon>Aureimonas</taxon>
    </lineage>
</organism>
<accession>A0A147DAW2</accession>
<dbReference type="GO" id="GO:0016787">
    <property type="term" value="F:hydrolase activity"/>
    <property type="evidence" value="ECO:0007669"/>
    <property type="project" value="UniProtKB-KW"/>
</dbReference>
<dbReference type="GO" id="GO:0016301">
    <property type="term" value="F:kinase activity"/>
    <property type="evidence" value="ECO:0007669"/>
    <property type="project" value="InterPro"/>
</dbReference>
<comment type="caution">
    <text evidence="2">The sequence shown here is derived from an EMBL/GenBank/DDBJ whole genome shotgun (WGS) entry which is preliminary data.</text>
</comment>
<dbReference type="EMBL" id="LDPZ01000001">
    <property type="protein sequence ID" value="KTQ98682.1"/>
    <property type="molecule type" value="Genomic_DNA"/>
</dbReference>
<dbReference type="RefSeq" id="WP_058598577.1">
    <property type="nucleotide sequence ID" value="NZ_LDPZ01000001.1"/>
</dbReference>